<feature type="compositionally biased region" description="Polar residues" evidence="2">
    <location>
        <begin position="405"/>
        <end position="414"/>
    </location>
</feature>
<feature type="compositionally biased region" description="Low complexity" evidence="2">
    <location>
        <begin position="366"/>
        <end position="375"/>
    </location>
</feature>
<protein>
    <recommendedName>
        <fullName evidence="3">G-patch domain-containing protein</fullName>
    </recommendedName>
</protein>
<dbReference type="InterPro" id="IPR011666">
    <property type="entry name" value="DUF1604"/>
</dbReference>
<accession>A0A9P0A0D6</accession>
<dbReference type="Pfam" id="PF01585">
    <property type="entry name" value="G-patch"/>
    <property type="match status" value="1"/>
</dbReference>
<dbReference type="AlphaFoldDB" id="A0A9P0A0D6"/>
<feature type="region of interest" description="Disordered" evidence="2">
    <location>
        <begin position="660"/>
        <end position="685"/>
    </location>
</feature>
<feature type="compositionally biased region" description="Basic and acidic residues" evidence="2">
    <location>
        <begin position="768"/>
        <end position="787"/>
    </location>
</feature>
<evidence type="ECO:0000313" key="5">
    <source>
        <dbReference type="Proteomes" id="UP001152759"/>
    </source>
</evidence>
<feature type="region of interest" description="Disordered" evidence="2">
    <location>
        <begin position="593"/>
        <end position="623"/>
    </location>
</feature>
<keyword evidence="5" id="KW-1185">Reference proteome</keyword>
<gene>
    <name evidence="4" type="ORF">BEMITA_LOCUS1300</name>
</gene>
<feature type="compositionally biased region" description="Low complexity" evidence="2">
    <location>
        <begin position="750"/>
        <end position="767"/>
    </location>
</feature>
<organism evidence="4 5">
    <name type="scientific">Bemisia tabaci</name>
    <name type="common">Sweetpotato whitefly</name>
    <name type="synonym">Aleurodes tabaci</name>
    <dbReference type="NCBI Taxonomy" id="7038"/>
    <lineage>
        <taxon>Eukaryota</taxon>
        <taxon>Metazoa</taxon>
        <taxon>Ecdysozoa</taxon>
        <taxon>Arthropoda</taxon>
        <taxon>Hexapoda</taxon>
        <taxon>Insecta</taxon>
        <taxon>Pterygota</taxon>
        <taxon>Neoptera</taxon>
        <taxon>Paraneoptera</taxon>
        <taxon>Hemiptera</taxon>
        <taxon>Sternorrhyncha</taxon>
        <taxon>Aleyrodoidea</taxon>
        <taxon>Aleyrodidae</taxon>
        <taxon>Aleyrodinae</taxon>
        <taxon>Bemisia</taxon>
    </lineage>
</organism>
<dbReference type="PANTHER" id="PTHR13384">
    <property type="entry name" value="G PATCH DOMAIN-CONTAINING PROTEIN 1"/>
    <property type="match status" value="1"/>
</dbReference>
<comment type="similarity">
    <text evidence="1">Belongs to the GPATCH1 family.</text>
</comment>
<evidence type="ECO:0000256" key="2">
    <source>
        <dbReference type="SAM" id="MobiDB-lite"/>
    </source>
</evidence>
<feature type="region of interest" description="Disordered" evidence="2">
    <location>
        <begin position="720"/>
        <end position="814"/>
    </location>
</feature>
<feature type="region of interest" description="Disordered" evidence="2">
    <location>
        <begin position="192"/>
        <end position="214"/>
    </location>
</feature>
<feature type="compositionally biased region" description="Basic residues" evidence="2">
    <location>
        <begin position="788"/>
        <end position="814"/>
    </location>
</feature>
<sequence length="814" mass="90604">MSSDSEDEDFVQFGTPLEPMEEDSIKSKKFQKVEDQIATDQYGRRRFHGAFTGGYSAGFFNTVGSLEGWKPASFKSSKSSKAEVRSQRAEDFMDEEDTSEFGIAPKAIRVKNTFSDSSGAKRKLPQYHSGPIPGVPVLSEILKPVSETIGVKLLKSMGWKPGQGIGPRITKSEKSKMKERLKKSAMGKKVYGCATFPPSEKQKSSSESDDSGNDDREEILLAPLEFEQYVVQPKNNSFGIGYSGLDRHSVLSSRHYSLFDQPSGVNLTEKQKKVSIRGHAFGVGAFETEDTDIYAQEDMSQYDFSLPCPTASKGVKSSSKLALQYESEVIDGFVVAEKFILKKKFFPPPQLPPGFHPTSLKSLNTSSRVSDIPISSSNDRATILGEVSRWSSVEKIGETSEQKKNITISNSNLQGDVETSETKPSSSGEDLNSFKPFASDPSKQKRYEQYLLFVRLGVKDKLASIQPSSMTEWEKEHERIEFEGAFRLYKPMSGDIAERFTRAQGEDSLDPLAQVEKTVDPVLKQMQDAAKMKMFGTLTRQVFSWQPDSLVFKRFNIAETSCERGSLEAALERRKNKPKFSLFNFTDAPILKSSHSPIPTSEEKGNPSNSTEAVKVTTREASSTLLEGLPSTSHLDQDVLKLTIEERLKMFRDIFLDSSDDEDVQKSPGVRDKIDENASVGQDCQTRSISKEPVNIIRNTAPAKGIFANLDLDKLAMLPQSNSADDSSDSSKSSDSEEDAASVFGPQLPSKCTSSNTSSSAKISVKSLIEKSTSKTKKHEWIEEKPKERKHKKHRKDHKKHKSKSKKKKRKKSK</sequence>
<dbReference type="Pfam" id="PF07713">
    <property type="entry name" value="DUF1604"/>
    <property type="match status" value="1"/>
</dbReference>
<name>A0A9P0A0D6_BEMTA</name>
<feature type="domain" description="G-patch" evidence="3">
    <location>
        <begin position="146"/>
        <end position="166"/>
    </location>
</feature>
<dbReference type="GO" id="GO:0006397">
    <property type="term" value="P:mRNA processing"/>
    <property type="evidence" value="ECO:0007669"/>
    <property type="project" value="InterPro"/>
</dbReference>
<dbReference type="KEGG" id="btab:109035566"/>
<evidence type="ECO:0000313" key="4">
    <source>
        <dbReference type="EMBL" id="CAH0381679.1"/>
    </source>
</evidence>
<feature type="region of interest" description="Disordered" evidence="2">
    <location>
        <begin position="356"/>
        <end position="375"/>
    </location>
</feature>
<reference evidence="4" key="1">
    <citation type="submission" date="2021-12" db="EMBL/GenBank/DDBJ databases">
        <authorList>
            <person name="King R."/>
        </authorList>
    </citation>
    <scope>NUCLEOTIDE SEQUENCE</scope>
</reference>
<dbReference type="Proteomes" id="UP001152759">
    <property type="component" value="Chromosome 1"/>
</dbReference>
<evidence type="ECO:0000259" key="3">
    <source>
        <dbReference type="PROSITE" id="PS50174"/>
    </source>
</evidence>
<dbReference type="Pfam" id="PF26093">
    <property type="entry name" value="HTH_TGH"/>
    <property type="match status" value="1"/>
</dbReference>
<dbReference type="GO" id="GO:0005634">
    <property type="term" value="C:nucleus"/>
    <property type="evidence" value="ECO:0007669"/>
    <property type="project" value="TreeGrafter"/>
</dbReference>
<evidence type="ECO:0000256" key="1">
    <source>
        <dbReference type="ARBA" id="ARBA00008600"/>
    </source>
</evidence>
<feature type="compositionally biased region" description="Low complexity" evidence="2">
    <location>
        <begin position="721"/>
        <end position="733"/>
    </location>
</feature>
<feature type="compositionally biased region" description="Basic and acidic residues" evidence="2">
    <location>
        <begin position="80"/>
        <end position="91"/>
    </location>
</feature>
<feature type="region of interest" description="Disordered" evidence="2">
    <location>
        <begin position="1"/>
        <end position="28"/>
    </location>
</feature>
<dbReference type="EMBL" id="OU963862">
    <property type="protein sequence ID" value="CAH0381679.1"/>
    <property type="molecule type" value="Genomic_DNA"/>
</dbReference>
<dbReference type="PANTHER" id="PTHR13384:SF19">
    <property type="entry name" value="G PATCH DOMAIN-CONTAINING PROTEIN 1"/>
    <property type="match status" value="1"/>
</dbReference>
<feature type="region of interest" description="Disordered" evidence="2">
    <location>
        <begin position="77"/>
        <end position="98"/>
    </location>
</feature>
<feature type="region of interest" description="Disordered" evidence="2">
    <location>
        <begin position="404"/>
        <end position="440"/>
    </location>
</feature>
<dbReference type="PROSITE" id="PS50174">
    <property type="entry name" value="G_PATCH"/>
    <property type="match status" value="1"/>
</dbReference>
<dbReference type="GO" id="GO:0003723">
    <property type="term" value="F:RNA binding"/>
    <property type="evidence" value="ECO:0007669"/>
    <property type="project" value="TreeGrafter"/>
</dbReference>
<dbReference type="InterPro" id="IPR000467">
    <property type="entry name" value="G_patch_dom"/>
</dbReference>
<feature type="compositionally biased region" description="Acidic residues" evidence="2">
    <location>
        <begin position="1"/>
        <end position="10"/>
    </location>
</feature>
<proteinExistence type="inferred from homology"/>